<dbReference type="GO" id="GO:0005829">
    <property type="term" value="C:cytosol"/>
    <property type="evidence" value="ECO:0007669"/>
    <property type="project" value="EnsemblFungi"/>
</dbReference>
<evidence type="ECO:0000256" key="8">
    <source>
        <dbReference type="ARBA" id="ARBA00023043"/>
    </source>
</evidence>
<dbReference type="STRING" id="984487.A0A1E4SSG2"/>
<feature type="active site" evidence="10">
    <location>
        <position position="258"/>
    </location>
</feature>
<evidence type="ECO:0000256" key="11">
    <source>
        <dbReference type="SAM" id="MobiDB-lite"/>
    </source>
</evidence>
<dbReference type="PANTHER" id="PTHR16036:SF2">
    <property type="entry name" value="TRNA ENDONUCLEASE ANKZF1"/>
    <property type="match status" value="1"/>
</dbReference>
<feature type="compositionally biased region" description="Basic and acidic residues" evidence="11">
    <location>
        <begin position="578"/>
        <end position="595"/>
    </location>
</feature>
<dbReference type="EMBL" id="KV453909">
    <property type="protein sequence ID" value="ODV82456.1"/>
    <property type="molecule type" value="Genomic_DNA"/>
</dbReference>
<keyword evidence="9" id="KW-0175">Coiled coil</keyword>
<comment type="domain">
    <text evidence="10">The VLRF1 domain mediates binding to the 60S ribosomal subunit.</text>
</comment>
<accession>A0A1E4SSG2</accession>
<sequence>MSYDKEDLYIYTLHDKVKSTLELLYFDSLTQEEVPVATELSAANLATNNNGETKVDASKSEDSSYYKSDWYRFNLKRSLNGLPSLSEEAFEQLLESQSIESLSGSDTEEEDEEDVDVQNRKLESLIKKLELEKASDAEDDLKTVSHLNARSPFIFYKSSLLPENKAFGSYKGLYSEEQLLGSPLETLKSFSTESRASKSALFMIGGGHFAGAIVSHIPKNTRGNATNMKENRQEQAVNVIVSKTFHRYTTRRKQGGSQSASDNARGKANSAGSSIRRYNEQALIKEVRELLQEWNGHLKECASIFIRANGASNRKILVGYEGCVLTNDDKRIKTFPFSTKRATTSELKRAWVELSYLKVMDLPKVNEKAKKKLEKVEVKEEAQKPVERDPQEVANEQHSQELTSLLKKQKAPKLMTYIKQSKIDVDQFRLTPASKYVNYPTLLHYSSAHNLDHMVLVLMNNLKADPAIQNQFGRTPYEVTSDRDTKHSFQIARYKLGESHCDWSKTKIGPAKSKDQFIKEEEEEKERIKQEKQKLIQEELNKKTEMELRKPKISSSGSLNGGPSIASINELSGLSDQQKMRLMREQRARAAEARFKGMQGK</sequence>
<evidence type="ECO:0000256" key="2">
    <source>
        <dbReference type="ARBA" id="ARBA00009262"/>
    </source>
</evidence>
<dbReference type="PROSITE" id="PS52044">
    <property type="entry name" value="VLRF1"/>
    <property type="match status" value="1"/>
</dbReference>
<dbReference type="GO" id="GO:0004521">
    <property type="term" value="F:RNA endonuclease activity"/>
    <property type="evidence" value="ECO:0007669"/>
    <property type="project" value="EnsemblFungi"/>
</dbReference>
<evidence type="ECO:0000256" key="1">
    <source>
        <dbReference type="ARBA" id="ARBA00004496"/>
    </source>
</evidence>
<feature type="region of interest" description="Disordered" evidence="11">
    <location>
        <begin position="379"/>
        <end position="405"/>
    </location>
</feature>
<evidence type="ECO:0000259" key="12">
    <source>
        <dbReference type="PROSITE" id="PS52044"/>
    </source>
</evidence>
<evidence type="ECO:0000256" key="6">
    <source>
        <dbReference type="ARBA" id="ARBA00022759"/>
    </source>
</evidence>
<dbReference type="OrthoDB" id="429841at2759"/>
<comment type="subcellular location">
    <subcellularLocation>
        <location evidence="1">Cytoplasm</location>
    </subcellularLocation>
</comment>
<organism evidence="13 14">
    <name type="scientific">Suhomyces tanzawaensis NRRL Y-17324</name>
    <dbReference type="NCBI Taxonomy" id="984487"/>
    <lineage>
        <taxon>Eukaryota</taxon>
        <taxon>Fungi</taxon>
        <taxon>Dikarya</taxon>
        <taxon>Ascomycota</taxon>
        <taxon>Saccharomycotina</taxon>
        <taxon>Pichiomycetes</taxon>
        <taxon>Debaryomycetaceae</taxon>
        <taxon>Suhomyces</taxon>
    </lineage>
</organism>
<evidence type="ECO:0000256" key="4">
    <source>
        <dbReference type="ARBA" id="ARBA00022722"/>
    </source>
</evidence>
<keyword evidence="14" id="KW-1185">Reference proteome</keyword>
<feature type="domain" description="VLRF1" evidence="12">
    <location>
        <begin position="195"/>
        <end position="357"/>
    </location>
</feature>
<dbReference type="GO" id="GO:0005789">
    <property type="term" value="C:endoplasmic reticulum membrane"/>
    <property type="evidence" value="ECO:0007669"/>
    <property type="project" value="EnsemblFungi"/>
</dbReference>
<dbReference type="AlphaFoldDB" id="A0A1E4SSG2"/>
<proteinExistence type="inferred from homology"/>
<keyword evidence="5" id="KW-0677">Repeat</keyword>
<keyword evidence="8" id="KW-0040">ANK repeat</keyword>
<dbReference type="GO" id="GO:0036503">
    <property type="term" value="P:ERAD pathway"/>
    <property type="evidence" value="ECO:0007669"/>
    <property type="project" value="EnsemblFungi"/>
</dbReference>
<reference evidence="14" key="1">
    <citation type="submission" date="2016-05" db="EMBL/GenBank/DDBJ databases">
        <title>Comparative genomics of biotechnologically important yeasts.</title>
        <authorList>
            <consortium name="DOE Joint Genome Institute"/>
            <person name="Riley R."/>
            <person name="Haridas S."/>
            <person name="Wolfe K.H."/>
            <person name="Lopes M.R."/>
            <person name="Hittinger C.T."/>
            <person name="Goker M."/>
            <person name="Salamov A."/>
            <person name="Wisecaver J."/>
            <person name="Long T.M."/>
            <person name="Aerts A.L."/>
            <person name="Barry K."/>
            <person name="Choi C."/>
            <person name="Clum A."/>
            <person name="Coughlan A.Y."/>
            <person name="Deshpande S."/>
            <person name="Douglass A.P."/>
            <person name="Hanson S.J."/>
            <person name="Klenk H.-P."/>
            <person name="Labutti K."/>
            <person name="Lapidus A."/>
            <person name="Lindquist E."/>
            <person name="Lipzen A."/>
            <person name="Meier-Kolthoff J.P."/>
            <person name="Ohm R.A."/>
            <person name="Otillar R.P."/>
            <person name="Pangilinan J."/>
            <person name="Peng Y."/>
            <person name="Rokas A."/>
            <person name="Rosa C.A."/>
            <person name="Scheuner C."/>
            <person name="Sibirny A.A."/>
            <person name="Slot J.C."/>
            <person name="Stielow J.B."/>
            <person name="Sun H."/>
            <person name="Kurtzman C.P."/>
            <person name="Blackwell M."/>
            <person name="Grigoriev I.V."/>
            <person name="Jeffries T.W."/>
        </authorList>
    </citation>
    <scope>NUCLEOTIDE SEQUENCE [LARGE SCALE GENOMIC DNA]</scope>
    <source>
        <strain evidence="14">NRRL Y-17324</strain>
    </source>
</reference>
<dbReference type="Proteomes" id="UP000094285">
    <property type="component" value="Unassembled WGS sequence"/>
</dbReference>
<keyword evidence="3 10" id="KW-0963">Cytoplasm</keyword>
<dbReference type="RefSeq" id="XP_020067578.1">
    <property type="nucleotide sequence ID" value="XM_020206508.1"/>
</dbReference>
<feature type="compositionally biased region" description="Basic and acidic residues" evidence="11">
    <location>
        <begin position="379"/>
        <end position="391"/>
    </location>
</feature>
<dbReference type="GO" id="GO:0036266">
    <property type="term" value="C:Cdc48p-Npl4p-Vms1p AAA ATPase complex"/>
    <property type="evidence" value="ECO:0007669"/>
    <property type="project" value="EnsemblFungi"/>
</dbReference>
<evidence type="ECO:0000256" key="9">
    <source>
        <dbReference type="ARBA" id="ARBA00023054"/>
    </source>
</evidence>
<feature type="compositionally biased region" description="Polar residues" evidence="11">
    <location>
        <begin position="566"/>
        <end position="577"/>
    </location>
</feature>
<dbReference type="InterPro" id="IPR041175">
    <property type="entry name" value="VLRF1/Vms1"/>
</dbReference>
<dbReference type="GO" id="GO:0004045">
    <property type="term" value="F:peptidyl-tRNA hydrolase activity"/>
    <property type="evidence" value="ECO:0007669"/>
    <property type="project" value="EnsemblFungi"/>
</dbReference>
<feature type="compositionally biased region" description="Polar residues" evidence="11">
    <location>
        <begin position="394"/>
        <end position="403"/>
    </location>
</feature>
<evidence type="ECO:0000256" key="10">
    <source>
        <dbReference type="PROSITE-ProRule" id="PRU01389"/>
    </source>
</evidence>
<keyword evidence="4 10" id="KW-0540">Nuclease</keyword>
<keyword evidence="6 10" id="KW-0255">Endonuclease</keyword>
<feature type="region of interest" description="Disordered" evidence="11">
    <location>
        <begin position="100"/>
        <end position="119"/>
    </location>
</feature>
<evidence type="ECO:0000313" key="14">
    <source>
        <dbReference type="Proteomes" id="UP000094285"/>
    </source>
</evidence>
<feature type="region of interest" description="Disordered" evidence="11">
    <location>
        <begin position="540"/>
        <end position="601"/>
    </location>
</feature>
<feature type="region of interest" description="Disordered" evidence="11">
    <location>
        <begin position="248"/>
        <end position="273"/>
    </location>
</feature>
<dbReference type="GO" id="GO:0072344">
    <property type="term" value="P:rescue of stalled ribosome"/>
    <property type="evidence" value="ECO:0007669"/>
    <property type="project" value="EnsemblFungi"/>
</dbReference>
<dbReference type="GeneID" id="30980645"/>
<name>A0A1E4SSG2_9ASCO</name>
<comment type="similarity">
    <text evidence="2 10">Belongs to the ANKZF1/VMS1 family.</text>
</comment>
<evidence type="ECO:0000313" key="13">
    <source>
        <dbReference type="EMBL" id="ODV82456.1"/>
    </source>
</evidence>
<feature type="compositionally biased region" description="Basic and acidic residues" evidence="11">
    <location>
        <begin position="540"/>
        <end position="550"/>
    </location>
</feature>
<gene>
    <name evidence="13" type="ORF">CANTADRAFT_20004</name>
</gene>
<dbReference type="GO" id="GO:0071630">
    <property type="term" value="P:nuclear protein quality control by the ubiquitin-proteasome system"/>
    <property type="evidence" value="ECO:0007669"/>
    <property type="project" value="EnsemblFungi"/>
</dbReference>
<evidence type="ECO:0000256" key="7">
    <source>
        <dbReference type="ARBA" id="ARBA00022801"/>
    </source>
</evidence>
<dbReference type="PANTHER" id="PTHR16036">
    <property type="entry name" value="ANKYRIN REPEAT AND ZINC FINGER DOMAIN-CONTAINING PROTEIN 1"/>
    <property type="match status" value="1"/>
</dbReference>
<protein>
    <recommendedName>
        <fullName evidence="12">VLRF1 domain-containing protein</fullName>
    </recommendedName>
</protein>
<dbReference type="InterPro" id="IPR047139">
    <property type="entry name" value="ANKZ1/VMS1"/>
</dbReference>
<feature type="compositionally biased region" description="Acidic residues" evidence="11">
    <location>
        <begin position="106"/>
        <end position="116"/>
    </location>
</feature>
<keyword evidence="7 10" id="KW-0378">Hydrolase</keyword>
<dbReference type="GO" id="GO:0072671">
    <property type="term" value="P:mitochondria-associated ubiquitin-dependent protein catabolic process"/>
    <property type="evidence" value="ECO:0007669"/>
    <property type="project" value="EnsemblFungi"/>
</dbReference>
<dbReference type="Pfam" id="PF18826">
    <property type="entry name" value="bVLRF1"/>
    <property type="match status" value="1"/>
</dbReference>
<evidence type="ECO:0000256" key="5">
    <source>
        <dbReference type="ARBA" id="ARBA00022737"/>
    </source>
</evidence>
<evidence type="ECO:0000256" key="3">
    <source>
        <dbReference type="ARBA" id="ARBA00022490"/>
    </source>
</evidence>